<organism evidence="4 5">
    <name type="scientific">Gossypium gossypioides</name>
    <name type="common">Mexican cotton</name>
    <name type="synonym">Selera gossypioides</name>
    <dbReference type="NCBI Taxonomy" id="34282"/>
    <lineage>
        <taxon>Eukaryota</taxon>
        <taxon>Viridiplantae</taxon>
        <taxon>Streptophyta</taxon>
        <taxon>Embryophyta</taxon>
        <taxon>Tracheophyta</taxon>
        <taxon>Spermatophyta</taxon>
        <taxon>Magnoliopsida</taxon>
        <taxon>eudicotyledons</taxon>
        <taxon>Gunneridae</taxon>
        <taxon>Pentapetalae</taxon>
        <taxon>rosids</taxon>
        <taxon>malvids</taxon>
        <taxon>Malvales</taxon>
        <taxon>Malvaceae</taxon>
        <taxon>Malvoideae</taxon>
        <taxon>Gossypium</taxon>
    </lineage>
</organism>
<dbReference type="PANTHER" id="PTHR47991">
    <property type="entry name" value="OXOGLUTARATE/IRON-DEPENDENT DIOXYGENASE"/>
    <property type="match status" value="1"/>
</dbReference>
<dbReference type="InterPro" id="IPR027443">
    <property type="entry name" value="IPNS-like_sf"/>
</dbReference>
<evidence type="ECO:0000313" key="5">
    <source>
        <dbReference type="Proteomes" id="UP000593579"/>
    </source>
</evidence>
<dbReference type="GO" id="GO:0046872">
    <property type="term" value="F:metal ion binding"/>
    <property type="evidence" value="ECO:0007669"/>
    <property type="project" value="UniProtKB-KW"/>
</dbReference>
<comment type="caution">
    <text evidence="4">The sequence shown here is derived from an EMBL/GenBank/DDBJ whole genome shotgun (WGS) entry which is preliminary data.</text>
</comment>
<name>A0A7J9D1K7_GOSGO</name>
<accession>A0A7J9D1K7</accession>
<dbReference type="Gene3D" id="2.60.120.330">
    <property type="entry name" value="B-lactam Antibiotic, Isopenicillin N Synthase, Chain"/>
    <property type="match status" value="1"/>
</dbReference>
<dbReference type="InterPro" id="IPR050295">
    <property type="entry name" value="Plant_2OG-oxidoreductases"/>
</dbReference>
<dbReference type="InterPro" id="IPR044861">
    <property type="entry name" value="IPNS-like_FE2OG_OXY"/>
</dbReference>
<evidence type="ECO:0000256" key="1">
    <source>
        <dbReference type="ARBA" id="ARBA00022723"/>
    </source>
</evidence>
<keyword evidence="2" id="KW-0408">Iron</keyword>
<dbReference type="PROSITE" id="PS51471">
    <property type="entry name" value="FE2OG_OXY"/>
    <property type="match status" value="1"/>
</dbReference>
<feature type="domain" description="Fe2OG dioxygenase" evidence="3">
    <location>
        <begin position="24"/>
        <end position="127"/>
    </location>
</feature>
<gene>
    <name evidence="4" type="ORF">Gogos_021778</name>
</gene>
<dbReference type="AlphaFoldDB" id="A0A7J9D1K7"/>
<dbReference type="EMBL" id="JABEZY010262277">
    <property type="protein sequence ID" value="MBA0754541.1"/>
    <property type="molecule type" value="Genomic_DNA"/>
</dbReference>
<sequence>MKEIVRGISESLGLEDKYIEKASSLENCLQIMVANLYPPCPQPELAMGLAAHTDHGLLTLLIQNDTVGLQVLHKDKWVNIHPIPNSFLVNIGDHIEILSNGKYKSVLHRAVVNGRDVRISIALAHGPAADVAVNPAPMLLEDGQNPLAYPAIKYKEYVELQQSSMLDGKSYLVHIRNRGI</sequence>
<keyword evidence="1" id="KW-0479">Metal-binding</keyword>
<keyword evidence="5" id="KW-1185">Reference proteome</keyword>
<dbReference type="Proteomes" id="UP000593579">
    <property type="component" value="Unassembled WGS sequence"/>
</dbReference>
<evidence type="ECO:0000259" key="3">
    <source>
        <dbReference type="PROSITE" id="PS51471"/>
    </source>
</evidence>
<dbReference type="InterPro" id="IPR005123">
    <property type="entry name" value="Oxoglu/Fe-dep_dioxygenase_dom"/>
</dbReference>
<evidence type="ECO:0000256" key="2">
    <source>
        <dbReference type="ARBA" id="ARBA00023004"/>
    </source>
</evidence>
<proteinExistence type="predicted"/>
<reference evidence="4 5" key="1">
    <citation type="journal article" date="2019" name="Genome Biol. Evol.">
        <title>Insights into the evolution of the New World diploid cottons (Gossypium, subgenus Houzingenia) based on genome sequencing.</title>
        <authorList>
            <person name="Grover C.E."/>
            <person name="Arick M.A. 2nd"/>
            <person name="Thrash A."/>
            <person name="Conover J.L."/>
            <person name="Sanders W.S."/>
            <person name="Peterson D.G."/>
            <person name="Frelichowski J.E."/>
            <person name="Scheffler J.A."/>
            <person name="Scheffler B.E."/>
            <person name="Wendel J.F."/>
        </authorList>
    </citation>
    <scope>NUCLEOTIDE SEQUENCE [LARGE SCALE GENOMIC DNA]</scope>
    <source>
        <strain evidence="4">5</strain>
        <tissue evidence="4">Leaf</tissue>
    </source>
</reference>
<dbReference type="Pfam" id="PF03171">
    <property type="entry name" value="2OG-FeII_Oxy"/>
    <property type="match status" value="1"/>
</dbReference>
<dbReference type="SUPFAM" id="SSF51197">
    <property type="entry name" value="Clavaminate synthase-like"/>
    <property type="match status" value="1"/>
</dbReference>
<dbReference type="OrthoDB" id="288590at2759"/>
<protein>
    <recommendedName>
        <fullName evidence="3">Fe2OG dioxygenase domain-containing protein</fullName>
    </recommendedName>
</protein>
<evidence type="ECO:0000313" key="4">
    <source>
        <dbReference type="EMBL" id="MBA0754541.1"/>
    </source>
</evidence>